<organism evidence="2">
    <name type="scientific">metagenome</name>
    <dbReference type="NCBI Taxonomy" id="256318"/>
    <lineage>
        <taxon>unclassified sequences</taxon>
        <taxon>metagenomes</taxon>
    </lineage>
</organism>
<dbReference type="InterPro" id="IPR001310">
    <property type="entry name" value="Histidine_triad_HIT"/>
</dbReference>
<evidence type="ECO:0000313" key="2">
    <source>
        <dbReference type="EMBL" id="CUR61631.1"/>
    </source>
</evidence>
<dbReference type="Gene3D" id="3.30.428.10">
    <property type="entry name" value="HIT-like"/>
    <property type="match status" value="1"/>
</dbReference>
<dbReference type="PROSITE" id="PS51084">
    <property type="entry name" value="HIT_2"/>
    <property type="match status" value="1"/>
</dbReference>
<sequence>MSDRSDDCIFCTIVAGGIPADVLGRNDHAIAIKDLHPQAPFHALVIPHAHHENAAASAAADPATLGHLVSLADEIARASGNADYRLIANTGAGAGQTVFHTHLHVLGGSSRMTESLI</sequence>
<accession>A0A2P2CI96</accession>
<proteinExistence type="predicted"/>
<dbReference type="PROSITE" id="PS00892">
    <property type="entry name" value="HIT_1"/>
    <property type="match status" value="1"/>
</dbReference>
<dbReference type="InterPro" id="IPR036265">
    <property type="entry name" value="HIT-like_sf"/>
</dbReference>
<dbReference type="AlphaFoldDB" id="A0A2P2CI96"/>
<dbReference type="InterPro" id="IPR011146">
    <property type="entry name" value="HIT-like"/>
</dbReference>
<reference evidence="2" key="1">
    <citation type="submission" date="2015-08" db="EMBL/GenBank/DDBJ databases">
        <authorList>
            <person name="Babu N.S."/>
            <person name="Beckwith C.J."/>
            <person name="Beseler K.G."/>
            <person name="Brison A."/>
            <person name="Carone J.V."/>
            <person name="Caskin T.P."/>
            <person name="Diamond M."/>
            <person name="Durham M.E."/>
            <person name="Foxe J.M."/>
            <person name="Go M."/>
            <person name="Henderson B.A."/>
            <person name="Jones I.B."/>
            <person name="McGettigan J.A."/>
            <person name="Micheletti S.J."/>
            <person name="Nasrallah M.E."/>
            <person name="Ortiz D."/>
            <person name="Piller C.R."/>
            <person name="Privatt S.R."/>
            <person name="Schneider S.L."/>
            <person name="Sharp S."/>
            <person name="Smith T.C."/>
            <person name="Stanton J.D."/>
            <person name="Ullery H.E."/>
            <person name="Wilson R.J."/>
            <person name="Serrano M.G."/>
            <person name="Buck G."/>
            <person name="Lee V."/>
            <person name="Wang Y."/>
            <person name="Carvalho R."/>
            <person name="Voegtly L."/>
            <person name="Shi R."/>
            <person name="Duckworth R."/>
            <person name="Johnson A."/>
            <person name="Loviza R."/>
            <person name="Walstead R."/>
            <person name="Shah Z."/>
            <person name="Kiflezghi M."/>
            <person name="Wade K."/>
            <person name="Ball S.L."/>
            <person name="Bradley K.W."/>
            <person name="Asai D.J."/>
            <person name="Bowman C.A."/>
            <person name="Russell D.A."/>
            <person name="Pope W.H."/>
            <person name="Jacobs-Sera D."/>
            <person name="Hendrix R.W."/>
            <person name="Hatfull G.F."/>
        </authorList>
    </citation>
    <scope>NUCLEOTIDE SEQUENCE</scope>
</reference>
<dbReference type="SUPFAM" id="SSF54197">
    <property type="entry name" value="HIT-like"/>
    <property type="match status" value="1"/>
</dbReference>
<dbReference type="Pfam" id="PF01230">
    <property type="entry name" value="HIT"/>
    <property type="match status" value="1"/>
</dbReference>
<evidence type="ECO:0000259" key="1">
    <source>
        <dbReference type="PROSITE" id="PS51084"/>
    </source>
</evidence>
<feature type="domain" description="HIT" evidence="1">
    <location>
        <begin position="9"/>
        <end position="117"/>
    </location>
</feature>
<dbReference type="PANTHER" id="PTHR23089">
    <property type="entry name" value="HISTIDINE TRIAD HIT PROTEIN"/>
    <property type="match status" value="1"/>
</dbReference>
<protein>
    <submittedName>
        <fullName evidence="2">Histidine triad nucleotide-binding protein</fullName>
    </submittedName>
</protein>
<gene>
    <name evidence="2" type="ORF">NOCA1260069</name>
</gene>
<dbReference type="GO" id="GO:0003824">
    <property type="term" value="F:catalytic activity"/>
    <property type="evidence" value="ECO:0007669"/>
    <property type="project" value="InterPro"/>
</dbReference>
<dbReference type="InterPro" id="IPR019808">
    <property type="entry name" value="Histidine_triad_CS"/>
</dbReference>
<name>A0A2P2CI96_9ZZZZ</name>
<dbReference type="PRINTS" id="PR00332">
    <property type="entry name" value="HISTRIAD"/>
</dbReference>
<dbReference type="EMBL" id="CZKB01000019">
    <property type="protein sequence ID" value="CUR61631.1"/>
    <property type="molecule type" value="Genomic_DNA"/>
</dbReference>